<evidence type="ECO:0000313" key="3">
    <source>
        <dbReference type="Proteomes" id="UP001283361"/>
    </source>
</evidence>
<evidence type="ECO:0000313" key="2">
    <source>
        <dbReference type="EMBL" id="KAK3761914.1"/>
    </source>
</evidence>
<evidence type="ECO:0000256" key="1">
    <source>
        <dbReference type="SAM" id="MobiDB-lite"/>
    </source>
</evidence>
<organism evidence="2 3">
    <name type="scientific">Elysia crispata</name>
    <name type="common">lettuce slug</name>
    <dbReference type="NCBI Taxonomy" id="231223"/>
    <lineage>
        <taxon>Eukaryota</taxon>
        <taxon>Metazoa</taxon>
        <taxon>Spiralia</taxon>
        <taxon>Lophotrochozoa</taxon>
        <taxon>Mollusca</taxon>
        <taxon>Gastropoda</taxon>
        <taxon>Heterobranchia</taxon>
        <taxon>Euthyneura</taxon>
        <taxon>Panpulmonata</taxon>
        <taxon>Sacoglossa</taxon>
        <taxon>Placobranchoidea</taxon>
        <taxon>Plakobranchidae</taxon>
        <taxon>Elysia</taxon>
    </lineage>
</organism>
<feature type="region of interest" description="Disordered" evidence="1">
    <location>
        <begin position="1"/>
        <end position="51"/>
    </location>
</feature>
<dbReference type="AlphaFoldDB" id="A0AAE0Z2Z2"/>
<dbReference type="Proteomes" id="UP001283361">
    <property type="component" value="Unassembled WGS sequence"/>
</dbReference>
<name>A0AAE0Z2Z2_9GAST</name>
<comment type="caution">
    <text evidence="2">The sequence shown here is derived from an EMBL/GenBank/DDBJ whole genome shotgun (WGS) entry which is preliminary data.</text>
</comment>
<protein>
    <submittedName>
        <fullName evidence="2">Uncharacterized protein</fullName>
    </submittedName>
</protein>
<gene>
    <name evidence="2" type="ORF">RRG08_023697</name>
</gene>
<keyword evidence="3" id="KW-1185">Reference proteome</keyword>
<dbReference type="EMBL" id="JAWDGP010004804">
    <property type="protein sequence ID" value="KAK3761914.1"/>
    <property type="molecule type" value="Genomic_DNA"/>
</dbReference>
<feature type="compositionally biased region" description="Basic and acidic residues" evidence="1">
    <location>
        <begin position="22"/>
        <end position="47"/>
    </location>
</feature>
<sequence>MFLSRYAGNNPTNEVTIPPPGKKSESDWKEQKRTKEGLSLNHEDPKSRTHLSIACSEYPGIRTAANPHKMPKCP</sequence>
<accession>A0AAE0Z2Z2</accession>
<reference evidence="2" key="1">
    <citation type="journal article" date="2023" name="G3 (Bethesda)">
        <title>A reference genome for the long-term kleptoplast-retaining sea slug Elysia crispata morphotype clarki.</title>
        <authorList>
            <person name="Eastman K.E."/>
            <person name="Pendleton A.L."/>
            <person name="Shaikh M.A."/>
            <person name="Suttiyut T."/>
            <person name="Ogas R."/>
            <person name="Tomko P."/>
            <person name="Gavelis G."/>
            <person name="Widhalm J.R."/>
            <person name="Wisecaver J.H."/>
        </authorList>
    </citation>
    <scope>NUCLEOTIDE SEQUENCE</scope>
    <source>
        <strain evidence="2">ECLA1</strain>
    </source>
</reference>
<proteinExistence type="predicted"/>